<comment type="catalytic activity">
    <reaction evidence="1">
        <text>a long-chain fatty acid + ATP + CoA = a long-chain fatty acyl-CoA + AMP + diphosphate</text>
        <dbReference type="Rhea" id="RHEA:15421"/>
        <dbReference type="ChEBI" id="CHEBI:30616"/>
        <dbReference type="ChEBI" id="CHEBI:33019"/>
        <dbReference type="ChEBI" id="CHEBI:57287"/>
        <dbReference type="ChEBI" id="CHEBI:57560"/>
        <dbReference type="ChEBI" id="CHEBI:83139"/>
        <dbReference type="ChEBI" id="CHEBI:456215"/>
        <dbReference type="EC" id="6.2.1.3"/>
    </reaction>
    <physiologicalReaction direction="left-to-right" evidence="1">
        <dbReference type="Rhea" id="RHEA:15422"/>
    </physiologicalReaction>
</comment>
<dbReference type="RefSeq" id="WP_090470299.1">
    <property type="nucleotide sequence ID" value="NZ_FOWF01000004.1"/>
</dbReference>
<dbReference type="InterPro" id="IPR045851">
    <property type="entry name" value="AMP-bd_C_sf"/>
</dbReference>
<accession>A0A1I7FZA7</accession>
<feature type="domain" description="AMP-dependent synthetase/ligase" evidence="2">
    <location>
        <begin position="33"/>
        <end position="452"/>
    </location>
</feature>
<dbReference type="EMBL" id="FPBT01000004">
    <property type="protein sequence ID" value="SFU41572.1"/>
    <property type="molecule type" value="Genomic_DNA"/>
</dbReference>
<dbReference type="AlphaFoldDB" id="A0A1I7FZA7"/>
<dbReference type="PANTHER" id="PTHR43272:SF52">
    <property type="entry name" value="AMP-DEPENDENT SYNTHETASE_LIGASE DOMAIN-CONTAINING PROTEIN"/>
    <property type="match status" value="1"/>
</dbReference>
<dbReference type="InterPro" id="IPR020845">
    <property type="entry name" value="AMP-binding_CS"/>
</dbReference>
<dbReference type="STRING" id="155865.SAMN05216515_10485"/>
<keyword evidence="4" id="KW-1185">Reference proteome</keyword>
<dbReference type="Proteomes" id="UP000198817">
    <property type="component" value="Unassembled WGS sequence"/>
</dbReference>
<protein>
    <submittedName>
        <fullName evidence="3">Long-chain acyl-CoA synthetase</fullName>
    </submittedName>
</protein>
<dbReference type="PROSITE" id="PS00455">
    <property type="entry name" value="AMP_BINDING"/>
    <property type="match status" value="1"/>
</dbReference>
<dbReference type="OrthoDB" id="9803968at2"/>
<dbReference type="GO" id="GO:0004467">
    <property type="term" value="F:long-chain fatty acid-CoA ligase activity"/>
    <property type="evidence" value="ECO:0007669"/>
    <property type="project" value="UniProtKB-EC"/>
</dbReference>
<dbReference type="Pfam" id="PF00501">
    <property type="entry name" value="AMP-binding"/>
    <property type="match status" value="1"/>
</dbReference>
<dbReference type="GO" id="GO:0016020">
    <property type="term" value="C:membrane"/>
    <property type="evidence" value="ECO:0007669"/>
    <property type="project" value="TreeGrafter"/>
</dbReference>
<dbReference type="Pfam" id="PF23562">
    <property type="entry name" value="AMP-binding_C_3"/>
    <property type="match status" value="1"/>
</dbReference>
<evidence type="ECO:0000259" key="2">
    <source>
        <dbReference type="Pfam" id="PF00501"/>
    </source>
</evidence>
<dbReference type="Gene3D" id="3.40.50.12780">
    <property type="entry name" value="N-terminal domain of ligase-like"/>
    <property type="match status" value="1"/>
</dbReference>
<reference evidence="3 4" key="1">
    <citation type="submission" date="2016-10" db="EMBL/GenBank/DDBJ databases">
        <authorList>
            <person name="de Groot N.N."/>
        </authorList>
    </citation>
    <scope>NUCLEOTIDE SEQUENCE [LARGE SCALE GENOMIC DNA]</scope>
    <source>
        <strain evidence="3 4">KHGC13</strain>
    </source>
</reference>
<proteinExistence type="predicted"/>
<sequence>MSSRFEHYWYKDIREITTLKDMLEGSVRLYGKNPAFWVKQKRGAAYEAITYTLLAHDVDALGTKLWEMGLSGQRIAVMGRGAYEWIASYLAVVNGTGVVVPIDKELTGPEIGNLLRTAECGTIICDQADCGKLAGLDGVRNVIVTEFYGDRLDPSEVPVSRLNPDVLAEKVNAGRTDGGAAVYSWRALLAEGEKLLENGDRSFRDAAVDPDGLAVILFTSGTTGNPKGVMLSHRNITVNIMDVCRIAYILESDKTLSILPIHHTYECTLGMLLVLYRGASTAFCEGMKYISQNMKEAQNTVVIVVPRVLEMIYHRVEHGIRKKGKEKAFARIVRLNRGLKSVGIDLSRRIFRQVLNGLGGKLRLVITGAAALSPNVLRMFEDWGITVLQGYGMTECTPLIAGTPMSAKRERYRKAGSVGVPVETGEVKIVDQDESGIGEILYRGPNVMLGYYNMPEETAAVMEPDGWMHTGDLGFQDPQGWLYLTGRKKNVIVTKTGENVYPEEIEDYINESPYIDESMVFPYKENGEEIVGVQLLPVKEAVAEALGHEPSEEELDRFMEEQISSLNQGLAVYKRIRKVIVRREDFVRTTTRKIRRMDNMDVE</sequence>
<evidence type="ECO:0000313" key="3">
    <source>
        <dbReference type="EMBL" id="SFU41572.1"/>
    </source>
</evidence>
<dbReference type="PANTHER" id="PTHR43272">
    <property type="entry name" value="LONG-CHAIN-FATTY-ACID--COA LIGASE"/>
    <property type="match status" value="1"/>
</dbReference>
<dbReference type="SUPFAM" id="SSF56801">
    <property type="entry name" value="Acetyl-CoA synthetase-like"/>
    <property type="match status" value="1"/>
</dbReference>
<dbReference type="InterPro" id="IPR000873">
    <property type="entry name" value="AMP-dep_synth/lig_dom"/>
</dbReference>
<evidence type="ECO:0000256" key="1">
    <source>
        <dbReference type="ARBA" id="ARBA00024484"/>
    </source>
</evidence>
<gene>
    <name evidence="3" type="ORF">SAMN05216508_10446</name>
</gene>
<dbReference type="Gene3D" id="3.30.300.30">
    <property type="match status" value="1"/>
</dbReference>
<evidence type="ECO:0000313" key="4">
    <source>
        <dbReference type="Proteomes" id="UP000198817"/>
    </source>
</evidence>
<name>A0A1I7FZA7_9FIRM</name>
<dbReference type="InterPro" id="IPR042099">
    <property type="entry name" value="ANL_N_sf"/>
</dbReference>
<organism evidence="3 4">
    <name type="scientific">Eubacterium pyruvativorans</name>
    <dbReference type="NCBI Taxonomy" id="155865"/>
    <lineage>
        <taxon>Bacteria</taxon>
        <taxon>Bacillati</taxon>
        <taxon>Bacillota</taxon>
        <taxon>Clostridia</taxon>
        <taxon>Eubacteriales</taxon>
        <taxon>Eubacteriaceae</taxon>
        <taxon>Eubacterium</taxon>
    </lineage>
</organism>